<evidence type="ECO:0000313" key="3">
    <source>
        <dbReference type="EMBL" id="KAK9769434.1"/>
    </source>
</evidence>
<evidence type="ECO:0000256" key="2">
    <source>
        <dbReference type="SAM" id="Phobius"/>
    </source>
</evidence>
<keyword evidence="2" id="KW-1133">Transmembrane helix</keyword>
<gene>
    <name evidence="3" type="ORF">SCAR479_13891</name>
</gene>
<feature type="region of interest" description="Disordered" evidence="1">
    <location>
        <begin position="763"/>
        <end position="785"/>
    </location>
</feature>
<keyword evidence="4" id="KW-1185">Reference proteome</keyword>
<evidence type="ECO:0000313" key="4">
    <source>
        <dbReference type="Proteomes" id="UP001465668"/>
    </source>
</evidence>
<keyword evidence="2" id="KW-0812">Transmembrane</keyword>
<feature type="compositionally biased region" description="Polar residues" evidence="1">
    <location>
        <begin position="1064"/>
        <end position="1093"/>
    </location>
</feature>
<feature type="region of interest" description="Disordered" evidence="1">
    <location>
        <begin position="548"/>
        <end position="597"/>
    </location>
</feature>
<feature type="compositionally biased region" description="Polar residues" evidence="1">
    <location>
        <begin position="245"/>
        <end position="263"/>
    </location>
</feature>
<evidence type="ECO:0000256" key="1">
    <source>
        <dbReference type="SAM" id="MobiDB-lite"/>
    </source>
</evidence>
<dbReference type="Proteomes" id="UP001465668">
    <property type="component" value="Unassembled WGS sequence"/>
</dbReference>
<dbReference type="EMBL" id="JARVKM010000126">
    <property type="protein sequence ID" value="KAK9769434.1"/>
    <property type="molecule type" value="Genomic_DNA"/>
</dbReference>
<name>A0ABR2X6M7_9PEZI</name>
<accession>A0ABR2X6M7</accession>
<feature type="region of interest" description="Disordered" evidence="1">
    <location>
        <begin position="212"/>
        <end position="286"/>
    </location>
</feature>
<reference evidence="3 4" key="1">
    <citation type="submission" date="2024-02" db="EMBL/GenBank/DDBJ databases">
        <title>First draft genome assembly of two strains of Seiridium cardinale.</title>
        <authorList>
            <person name="Emiliani G."/>
            <person name="Scali E."/>
        </authorList>
    </citation>
    <scope>NUCLEOTIDE SEQUENCE [LARGE SCALE GENOMIC DNA]</scope>
    <source>
        <strain evidence="3 4">BM-138-000479</strain>
    </source>
</reference>
<feature type="region of interest" description="Disordered" evidence="1">
    <location>
        <begin position="815"/>
        <end position="835"/>
    </location>
</feature>
<feature type="compositionally biased region" description="Low complexity" evidence="1">
    <location>
        <begin position="1131"/>
        <end position="1157"/>
    </location>
</feature>
<feature type="compositionally biased region" description="Polar residues" evidence="1">
    <location>
        <begin position="216"/>
        <end position="226"/>
    </location>
</feature>
<comment type="caution">
    <text evidence="3">The sequence shown here is derived from an EMBL/GenBank/DDBJ whole genome shotgun (WGS) entry which is preliminary data.</text>
</comment>
<feature type="compositionally biased region" description="Polar residues" evidence="1">
    <location>
        <begin position="769"/>
        <end position="785"/>
    </location>
</feature>
<feature type="region of interest" description="Disordered" evidence="1">
    <location>
        <begin position="1064"/>
        <end position="1096"/>
    </location>
</feature>
<protein>
    <submittedName>
        <fullName evidence="3">Ubiquitination network signaling protein acrB</fullName>
    </submittedName>
</protein>
<feature type="compositionally biased region" description="Polar residues" evidence="1">
    <location>
        <begin position="567"/>
        <end position="586"/>
    </location>
</feature>
<feature type="transmembrane region" description="Helical" evidence="2">
    <location>
        <begin position="397"/>
        <end position="421"/>
    </location>
</feature>
<proteinExistence type="predicted"/>
<keyword evidence="2" id="KW-0472">Membrane</keyword>
<organism evidence="3 4">
    <name type="scientific">Seiridium cardinale</name>
    <dbReference type="NCBI Taxonomy" id="138064"/>
    <lineage>
        <taxon>Eukaryota</taxon>
        <taxon>Fungi</taxon>
        <taxon>Dikarya</taxon>
        <taxon>Ascomycota</taxon>
        <taxon>Pezizomycotina</taxon>
        <taxon>Sordariomycetes</taxon>
        <taxon>Xylariomycetidae</taxon>
        <taxon>Amphisphaeriales</taxon>
        <taxon>Sporocadaceae</taxon>
        <taxon>Seiridium</taxon>
    </lineage>
</organism>
<sequence length="1168" mass="126272">MKPLAPYSLASLDSKDSSQFAICPDRTQWPKTGPRPHTEHECQIAHGQIFGGAVGGIAVQPNICTARRPEAWPPLDTDRCPLVTAPVCCCPPPQVDRDSACSVISHKTTHPPFIHHASKQPTRSFDFHRRRRRPPDPAPTRPDDPVAPNDACSPPGIILSLFREGPKPSRSSVLFRVCARAFGFRPSFPSTSALGWLSGSEQCYGLDCMPRPSASAKRQQGGASNQRDTRHEAGSVGPGKRISKQKSQNLADGAASTASTPNASCSPLPPVPSSPPNANGCPKQSVDMSADTVRRGSLGTYSEASSESFSATSLAQEEQHRRIDVNATKNSNVHRDTGPFDFALTVLRSCPLQDTIAILIILMQIPPVALSAIYMLFTLLTFVTTNSGLTLSDVFEWNLGAPSVATVVCVDGIVLLIWLFLWGPIQHVILDLAQMVIALGLGGGSSSRDSGSMKNSLICLSMILLSHALRHTKMKYSPVGYLLGSSRFMTPDLDDPLESLESIRGYDKVRSGWTNWVRSILAIHILTQGLVKAIRDWYLRRERRDSMAQAVDPEAGKPYVGEISTDGGFSTPDSDATSLQPQSALNSKKKRKQSAQIRNRQPLWAAIASTKIVVVKEYELTHSAVDSAGSNATDIHNLGNAPFNTEANQIWISYVGCDEVCFNTSHFPSFVASPGNQESGNSSRIDLSKPFYVRVNHAVWQPTRITAVQDPQRDGSQGTTWSGDIYGLTPLSNYECEFVSTVTHEVLFSTSVRTMRAKTADIDAATAKPSGQSSLRPDSPTTTLKTSIAASEAKLAEEKARQKALRKEWHRKANALKKENEKLSAAVQSAGAGDDKLRQKIQQNTTQQKQAEQALATLAAELKEFDVIPESLKAAWKAKQSAYSSEKYKYDKANAEFRSFKANVDGQVKSLVDEKTSLEAKRNKISSRIAKVDGEHARIADANARGLDEAERRRQDRAALETQFTRWELDLLEKVASHEAESLSRDEIIVALKAQLDAFHSQQSSFYNSSYDFPDPAAAGQLPTTSAGPSSSIAAAYDAATAWSNSAYNASLWGPSPLAPGFVPQSTPFSQLQSTTKRGRSSSMLSDVSGFTQSSANDDDLANAVADSTQMTHSGPFRPPPGFGYSPYLQGDADVVSDESSSSSGSASGSPGSTGSDSIRDPMSPPPS</sequence>
<feature type="region of interest" description="Disordered" evidence="1">
    <location>
        <begin position="112"/>
        <end position="150"/>
    </location>
</feature>
<feature type="region of interest" description="Disordered" evidence="1">
    <location>
        <begin position="1108"/>
        <end position="1168"/>
    </location>
</feature>